<keyword evidence="2" id="KW-0832">Ubl conjugation</keyword>
<dbReference type="SUPFAM" id="SSF46785">
    <property type="entry name" value="Winged helix' DNA-binding domain"/>
    <property type="match status" value="1"/>
</dbReference>
<gene>
    <name evidence="4" type="ORF">niasHT_010063</name>
</gene>
<evidence type="ECO:0000259" key="3">
    <source>
        <dbReference type="SMART" id="SM00884"/>
    </source>
</evidence>
<name>A0ABD2LYJ0_9BILA</name>
<sequence length="80" mass="9497">MFQLLSTADVSVDTRWVALVRIMKMRKSLKHQLLVAEVLNQLTTRFQPKVPIIKKCIDSLIEKEYLKRSEEDRDLYEYLA</sequence>
<keyword evidence="5" id="KW-1185">Reference proteome</keyword>
<dbReference type="Gene3D" id="1.10.10.10">
    <property type="entry name" value="Winged helix-like DNA-binding domain superfamily/Winged helix DNA-binding domain"/>
    <property type="match status" value="1"/>
</dbReference>
<protein>
    <recommendedName>
        <fullName evidence="3">Cullin neddylation domain-containing protein</fullName>
    </recommendedName>
</protein>
<dbReference type="InterPro" id="IPR019559">
    <property type="entry name" value="Cullin_neddylation_domain"/>
</dbReference>
<evidence type="ECO:0000313" key="4">
    <source>
        <dbReference type="EMBL" id="KAL3120284.1"/>
    </source>
</evidence>
<organism evidence="4 5">
    <name type="scientific">Heterodera trifolii</name>
    <dbReference type="NCBI Taxonomy" id="157864"/>
    <lineage>
        <taxon>Eukaryota</taxon>
        <taxon>Metazoa</taxon>
        <taxon>Ecdysozoa</taxon>
        <taxon>Nematoda</taxon>
        <taxon>Chromadorea</taxon>
        <taxon>Rhabditida</taxon>
        <taxon>Tylenchina</taxon>
        <taxon>Tylenchomorpha</taxon>
        <taxon>Tylenchoidea</taxon>
        <taxon>Heteroderidae</taxon>
        <taxon>Heteroderinae</taxon>
        <taxon>Heterodera</taxon>
    </lineage>
</organism>
<dbReference type="SMART" id="SM00884">
    <property type="entry name" value="Cullin_Nedd8"/>
    <property type="match status" value="1"/>
</dbReference>
<evidence type="ECO:0000313" key="5">
    <source>
        <dbReference type="Proteomes" id="UP001620626"/>
    </source>
</evidence>
<dbReference type="PROSITE" id="PS01256">
    <property type="entry name" value="CULLIN_1"/>
    <property type="match status" value="1"/>
</dbReference>
<dbReference type="InterPro" id="IPR045093">
    <property type="entry name" value="Cullin"/>
</dbReference>
<evidence type="ECO:0000256" key="2">
    <source>
        <dbReference type="ARBA" id="ARBA00022843"/>
    </source>
</evidence>
<evidence type="ECO:0000256" key="1">
    <source>
        <dbReference type="ARBA" id="ARBA00022499"/>
    </source>
</evidence>
<accession>A0ABD2LYJ0</accession>
<dbReference type="PANTHER" id="PTHR11932">
    <property type="entry name" value="CULLIN"/>
    <property type="match status" value="1"/>
</dbReference>
<dbReference type="AlphaFoldDB" id="A0ABD2LYJ0"/>
<dbReference type="InterPro" id="IPR036390">
    <property type="entry name" value="WH_DNA-bd_sf"/>
</dbReference>
<feature type="domain" description="Cullin neddylation" evidence="3">
    <location>
        <begin position="11"/>
        <end position="74"/>
    </location>
</feature>
<proteinExistence type="predicted"/>
<keyword evidence="1" id="KW-1017">Isopeptide bond</keyword>
<dbReference type="EMBL" id="JBICBT010000216">
    <property type="protein sequence ID" value="KAL3120284.1"/>
    <property type="molecule type" value="Genomic_DNA"/>
</dbReference>
<reference evidence="4 5" key="1">
    <citation type="submission" date="2024-10" db="EMBL/GenBank/DDBJ databases">
        <authorList>
            <person name="Kim D."/>
        </authorList>
    </citation>
    <scope>NUCLEOTIDE SEQUENCE [LARGE SCALE GENOMIC DNA]</scope>
    <source>
        <strain evidence="4">BH-2024</strain>
    </source>
</reference>
<dbReference type="Pfam" id="PF10557">
    <property type="entry name" value="Cullin_Nedd8"/>
    <property type="match status" value="1"/>
</dbReference>
<dbReference type="InterPro" id="IPR036388">
    <property type="entry name" value="WH-like_DNA-bd_sf"/>
</dbReference>
<dbReference type="Proteomes" id="UP001620626">
    <property type="component" value="Unassembled WGS sequence"/>
</dbReference>
<dbReference type="InterPro" id="IPR016157">
    <property type="entry name" value="Cullin_CS"/>
</dbReference>
<comment type="caution">
    <text evidence="4">The sequence shown here is derived from an EMBL/GenBank/DDBJ whole genome shotgun (WGS) entry which is preliminary data.</text>
</comment>
<dbReference type="FunFam" id="1.10.10.10:FF:000014">
    <property type="entry name" value="Cullin 1"/>
    <property type="match status" value="1"/>
</dbReference>